<protein>
    <submittedName>
        <fullName evidence="2">Uncharacterized protein</fullName>
    </submittedName>
</protein>
<evidence type="ECO:0000256" key="1">
    <source>
        <dbReference type="SAM" id="MobiDB-lite"/>
    </source>
</evidence>
<dbReference type="Proteomes" id="UP001341281">
    <property type="component" value="Chromosome 04"/>
</dbReference>
<organism evidence="2 3">
    <name type="scientific">Paspalum notatum var. saurae</name>
    <dbReference type="NCBI Taxonomy" id="547442"/>
    <lineage>
        <taxon>Eukaryota</taxon>
        <taxon>Viridiplantae</taxon>
        <taxon>Streptophyta</taxon>
        <taxon>Embryophyta</taxon>
        <taxon>Tracheophyta</taxon>
        <taxon>Spermatophyta</taxon>
        <taxon>Magnoliopsida</taxon>
        <taxon>Liliopsida</taxon>
        <taxon>Poales</taxon>
        <taxon>Poaceae</taxon>
        <taxon>PACMAD clade</taxon>
        <taxon>Panicoideae</taxon>
        <taxon>Andropogonodae</taxon>
        <taxon>Paspaleae</taxon>
        <taxon>Paspalinae</taxon>
        <taxon>Paspalum</taxon>
    </lineage>
</organism>
<feature type="region of interest" description="Disordered" evidence="1">
    <location>
        <begin position="1"/>
        <end position="117"/>
    </location>
</feature>
<evidence type="ECO:0000313" key="3">
    <source>
        <dbReference type="Proteomes" id="UP001341281"/>
    </source>
</evidence>
<proteinExistence type="predicted"/>
<gene>
    <name evidence="2" type="ORF">U9M48_020566</name>
</gene>
<feature type="compositionally biased region" description="Pro residues" evidence="1">
    <location>
        <begin position="1"/>
        <end position="17"/>
    </location>
</feature>
<reference evidence="2 3" key="1">
    <citation type="submission" date="2024-02" db="EMBL/GenBank/DDBJ databases">
        <title>High-quality chromosome-scale genome assembly of Pensacola bahiagrass (Paspalum notatum Flugge var. saurae).</title>
        <authorList>
            <person name="Vega J.M."/>
            <person name="Podio M."/>
            <person name="Orjuela J."/>
            <person name="Siena L.A."/>
            <person name="Pessino S.C."/>
            <person name="Combes M.C."/>
            <person name="Mariac C."/>
            <person name="Albertini E."/>
            <person name="Pupilli F."/>
            <person name="Ortiz J.P.A."/>
            <person name="Leblanc O."/>
        </authorList>
    </citation>
    <scope>NUCLEOTIDE SEQUENCE [LARGE SCALE GENOMIC DNA]</scope>
    <source>
        <strain evidence="2">R1</strain>
        <tissue evidence="2">Leaf</tissue>
    </source>
</reference>
<keyword evidence="3" id="KW-1185">Reference proteome</keyword>
<sequence>MPSRPGPLPAADAPPPTAGASPPDSPPGGRCLSPDGRRLPARLPSPPALRSRLTSPAIAPPRLTFEGSNPYQTPPPASGQHGDQQSGQHIDPVLGDFVNNLFTSGGSGHNSNEPGAM</sequence>
<name>A0AAQ3TF35_PASNO</name>
<accession>A0AAQ3TF35</accession>
<dbReference type="EMBL" id="CP144748">
    <property type="protein sequence ID" value="WVZ72048.1"/>
    <property type="molecule type" value="Genomic_DNA"/>
</dbReference>
<feature type="compositionally biased region" description="Low complexity" evidence="1">
    <location>
        <begin position="78"/>
        <end position="89"/>
    </location>
</feature>
<evidence type="ECO:0000313" key="2">
    <source>
        <dbReference type="EMBL" id="WVZ72048.1"/>
    </source>
</evidence>
<feature type="compositionally biased region" description="Polar residues" evidence="1">
    <location>
        <begin position="100"/>
        <end position="117"/>
    </location>
</feature>
<dbReference type="AlphaFoldDB" id="A0AAQ3TF35"/>